<evidence type="ECO:0000259" key="1">
    <source>
        <dbReference type="Pfam" id="PF25509"/>
    </source>
</evidence>
<name>A0A381CBP4_9ENTR</name>
<accession>A0A381CBP4</accession>
<dbReference type="Pfam" id="PF25509">
    <property type="entry name" value="DUF7916"/>
    <property type="match status" value="1"/>
</dbReference>
<protein>
    <recommendedName>
        <fullName evidence="1">DUF7916 domain-containing protein</fullName>
    </recommendedName>
</protein>
<dbReference type="AlphaFoldDB" id="A0A381CBP4"/>
<proteinExistence type="predicted"/>
<organism evidence="2 3">
    <name type="scientific">Buttiauxella agrestis</name>
    <dbReference type="NCBI Taxonomy" id="82977"/>
    <lineage>
        <taxon>Bacteria</taxon>
        <taxon>Pseudomonadati</taxon>
        <taxon>Pseudomonadota</taxon>
        <taxon>Gammaproteobacteria</taxon>
        <taxon>Enterobacterales</taxon>
        <taxon>Enterobacteriaceae</taxon>
        <taxon>Buttiauxella</taxon>
    </lineage>
</organism>
<gene>
    <name evidence="2" type="ORF">NCTC12119_03804</name>
</gene>
<dbReference type="InterPro" id="IPR057238">
    <property type="entry name" value="DUF7916"/>
</dbReference>
<reference evidence="2 3" key="1">
    <citation type="submission" date="2018-06" db="EMBL/GenBank/DDBJ databases">
        <authorList>
            <consortium name="Pathogen Informatics"/>
            <person name="Doyle S."/>
        </authorList>
    </citation>
    <scope>NUCLEOTIDE SEQUENCE [LARGE SCALE GENOMIC DNA]</scope>
    <source>
        <strain evidence="2 3">NCTC12119</strain>
    </source>
</reference>
<evidence type="ECO:0000313" key="2">
    <source>
        <dbReference type="EMBL" id="SUW65265.1"/>
    </source>
</evidence>
<dbReference type="Proteomes" id="UP000255528">
    <property type="component" value="Unassembled WGS sequence"/>
</dbReference>
<feature type="domain" description="DUF7916" evidence="1">
    <location>
        <begin position="6"/>
        <end position="308"/>
    </location>
</feature>
<dbReference type="SUPFAM" id="SSF51366">
    <property type="entry name" value="Ribulose-phoshate binding barrel"/>
    <property type="match status" value="1"/>
</dbReference>
<evidence type="ECO:0000313" key="3">
    <source>
        <dbReference type="Proteomes" id="UP000255528"/>
    </source>
</evidence>
<sequence>MYKRYLDCNASDLMDLSRADLLFSLRACEGRILVSETIVTVTPLLTSVTNAELAASQGADLLLLNLFDVENPKIAGMPADIPPEDVIRKLQHLTGRVIGVNLEAVDKSFCAKHEELWKMRQGRFATAANARRLHEMGVGFIVLTGNPGNGISNEAIAESLQEIRAELGEKMVLIAGKMHSAGILPSGSQKLITPDDVETFIRKGADIILLPAPGTVPGITLEYAQTLIDLAHQMGAMTMTAIGTSQEGADAETVRQIALMSKMAGTDLHHIGDTGYTGIAIPENIRTYSIAIRGVRHTYTRIARSVNR</sequence>
<dbReference type="RefSeq" id="WP_115630765.1">
    <property type="nucleotide sequence ID" value="NZ_UIGI01000001.1"/>
</dbReference>
<dbReference type="InterPro" id="IPR011060">
    <property type="entry name" value="RibuloseP-bd_barrel"/>
</dbReference>
<dbReference type="EMBL" id="UIGI01000001">
    <property type="protein sequence ID" value="SUW65265.1"/>
    <property type="molecule type" value="Genomic_DNA"/>
</dbReference>